<comment type="caution">
    <text evidence="10">The sequence shown here is derived from an EMBL/GenBank/DDBJ whole genome shotgun (WGS) entry which is preliminary data.</text>
</comment>
<dbReference type="Gene3D" id="3.40.50.2000">
    <property type="entry name" value="Glycogen Phosphorylase B"/>
    <property type="match status" value="1"/>
</dbReference>
<evidence type="ECO:0000256" key="4">
    <source>
        <dbReference type="ARBA" id="ARBA00022679"/>
    </source>
</evidence>
<dbReference type="EC" id="2.4.99.12" evidence="2 8"/>
<keyword evidence="8" id="KW-0448">Lipopolysaccharide biosynthesis</keyword>
<evidence type="ECO:0000313" key="10">
    <source>
        <dbReference type="EMBL" id="TAI47102.1"/>
    </source>
</evidence>
<evidence type="ECO:0000256" key="3">
    <source>
        <dbReference type="ARBA" id="ARBA00019077"/>
    </source>
</evidence>
<evidence type="ECO:0000256" key="6">
    <source>
        <dbReference type="ARBA" id="ARBA00049183"/>
    </source>
</evidence>
<comment type="similarity">
    <text evidence="8">Belongs to the glycosyltransferase group 1 family.</text>
</comment>
<comment type="pathway">
    <text evidence="1 8">Bacterial outer membrane biogenesis; LPS core biosynthesis.</text>
</comment>
<dbReference type="GO" id="GO:0005886">
    <property type="term" value="C:plasma membrane"/>
    <property type="evidence" value="ECO:0007669"/>
    <property type="project" value="UniProtKB-SubCell"/>
</dbReference>
<dbReference type="AlphaFoldDB" id="A0A4Q8Q9Z4"/>
<keyword evidence="8" id="KW-1003">Cell membrane</keyword>
<protein>
    <recommendedName>
        <fullName evidence="3 8">3-deoxy-D-manno-octulosonic acid transferase</fullName>
        <shortName evidence="8">Kdo transferase</shortName>
        <ecNumber evidence="2 8">2.4.99.12</ecNumber>
    </recommendedName>
    <alternativeName>
        <fullName evidence="5 8">Lipid IV(A) 3-deoxy-D-manno-octulosonic acid transferase</fullName>
    </alternativeName>
</protein>
<organism evidence="10 11">
    <name type="scientific">Flagellimonas allohymeniacidonis</name>
    <dbReference type="NCBI Taxonomy" id="2517819"/>
    <lineage>
        <taxon>Bacteria</taxon>
        <taxon>Pseudomonadati</taxon>
        <taxon>Bacteroidota</taxon>
        <taxon>Flavobacteriia</taxon>
        <taxon>Flavobacteriales</taxon>
        <taxon>Flavobacteriaceae</taxon>
        <taxon>Flagellimonas</taxon>
    </lineage>
</organism>
<evidence type="ECO:0000259" key="9">
    <source>
        <dbReference type="Pfam" id="PF04413"/>
    </source>
</evidence>
<comment type="catalytic activity">
    <reaction evidence="6 8">
        <text>lipid IVA (E. coli) + CMP-3-deoxy-beta-D-manno-octulosonate = alpha-Kdo-(2-&gt;6)-lipid IVA (E. coli) + CMP + H(+)</text>
        <dbReference type="Rhea" id="RHEA:28066"/>
        <dbReference type="ChEBI" id="CHEBI:15378"/>
        <dbReference type="ChEBI" id="CHEBI:58603"/>
        <dbReference type="ChEBI" id="CHEBI:60364"/>
        <dbReference type="ChEBI" id="CHEBI:60377"/>
        <dbReference type="ChEBI" id="CHEBI:85987"/>
        <dbReference type="EC" id="2.4.99.12"/>
    </reaction>
</comment>
<dbReference type="SUPFAM" id="SSF53756">
    <property type="entry name" value="UDP-Glycosyltransferase/glycogen phosphorylase"/>
    <property type="match status" value="1"/>
</dbReference>
<evidence type="ECO:0000256" key="5">
    <source>
        <dbReference type="ARBA" id="ARBA00031445"/>
    </source>
</evidence>
<feature type="active site" description="Proton acceptor" evidence="7">
    <location>
        <position position="60"/>
    </location>
</feature>
<dbReference type="Gene3D" id="3.40.50.11720">
    <property type="entry name" value="3-Deoxy-D-manno-octulosonic-acid transferase, N-terminal domain"/>
    <property type="match status" value="1"/>
</dbReference>
<dbReference type="Proteomes" id="UP000291981">
    <property type="component" value="Unassembled WGS sequence"/>
</dbReference>
<evidence type="ECO:0000256" key="8">
    <source>
        <dbReference type="RuleBase" id="RU365103"/>
    </source>
</evidence>
<evidence type="ECO:0000256" key="7">
    <source>
        <dbReference type="PIRSR" id="PIRSR639901-1"/>
    </source>
</evidence>
<dbReference type="OrthoDB" id="9789797at2"/>
<comment type="function">
    <text evidence="8">Involved in lipopolysaccharide (LPS) biosynthesis. Catalyzes the transfer of 3-deoxy-D-manno-octulosonate (Kdo) residue(s) from CMP-Kdo to lipid IV(A), the tetraacyldisaccharide-1,4'-bisphosphate precursor of lipid A.</text>
</comment>
<reference evidence="10 11" key="1">
    <citation type="submission" date="2019-02" db="EMBL/GenBank/DDBJ databases">
        <title>Draft genome sequence of Muricauda sp. 176CP4-71.</title>
        <authorList>
            <person name="Park J.-S."/>
        </authorList>
    </citation>
    <scope>NUCLEOTIDE SEQUENCE [LARGE SCALE GENOMIC DNA]</scope>
    <source>
        <strain evidence="10 11">176CP4-71</strain>
    </source>
</reference>
<dbReference type="InterPro" id="IPR038107">
    <property type="entry name" value="Glycos_transf_N_sf"/>
</dbReference>
<dbReference type="Pfam" id="PF04413">
    <property type="entry name" value="Glycos_transf_N"/>
    <property type="match status" value="1"/>
</dbReference>
<evidence type="ECO:0000313" key="11">
    <source>
        <dbReference type="Proteomes" id="UP000291981"/>
    </source>
</evidence>
<comment type="subcellular location">
    <subcellularLocation>
        <location evidence="8">Cell membrane</location>
    </subcellularLocation>
</comment>
<dbReference type="GO" id="GO:0043842">
    <property type="term" value="F:Kdo transferase activity"/>
    <property type="evidence" value="ECO:0007669"/>
    <property type="project" value="UniProtKB-EC"/>
</dbReference>
<evidence type="ECO:0000256" key="2">
    <source>
        <dbReference type="ARBA" id="ARBA00012621"/>
    </source>
</evidence>
<accession>A0A4Q8Q9Z4</accession>
<dbReference type="GO" id="GO:0009245">
    <property type="term" value="P:lipid A biosynthetic process"/>
    <property type="evidence" value="ECO:0007669"/>
    <property type="project" value="TreeGrafter"/>
</dbReference>
<dbReference type="InterPro" id="IPR007507">
    <property type="entry name" value="Glycos_transf_N"/>
</dbReference>
<dbReference type="EMBL" id="SGIU01000002">
    <property type="protein sequence ID" value="TAI47102.1"/>
    <property type="molecule type" value="Genomic_DNA"/>
</dbReference>
<name>A0A4Q8Q9Z4_9FLAO</name>
<proteinExistence type="inferred from homology"/>
<feature type="domain" description="3-deoxy-D-manno-octulosonic-acid transferase N-terminal" evidence="9">
    <location>
        <begin position="42"/>
        <end position="206"/>
    </location>
</feature>
<keyword evidence="11" id="KW-1185">Reference proteome</keyword>
<keyword evidence="4 8" id="KW-0808">Transferase</keyword>
<dbReference type="UniPathway" id="UPA00958"/>
<evidence type="ECO:0000256" key="1">
    <source>
        <dbReference type="ARBA" id="ARBA00004713"/>
    </source>
</evidence>
<sequence>MRFIYGFLVQVSWWALHILALFKKKINLFVSGRKKTFLHLKSGISEQDSIIWMHVASLGEYEQGLPILQRWKDLYPRHKFLLTFFSPSGFEVKKDDTPADIVVYLPMDTLRNAKKFIKLVHPQLAIFVKYEIWPNYLGELQKSNIPTLLISAVFSKRQVFFKPWGGFMRHSLKAFTHFFVQDGKSKELLTSIGFENTTVSGDTRFERVSEILKRDNNLKFMDSFKQNNFCFVAGSTWQEDEEVILDFINHTPYNLKAVIAPHDIKKSHIDRLVGGISKSVTLFSEIEGKDLSAVDVVVVDTIGILTKIYSYADIAYVGGGFATGLHNTLEPAVFGIPVIIGPNYNGFKEAEDLVLEKGIYVVDKSSEFNSIMEGFLKDPHFRTRTGNINDQYISKNQGASDLIIKHIQTLL</sequence>
<dbReference type="PANTHER" id="PTHR42755:SF1">
    <property type="entry name" value="3-DEOXY-D-MANNO-OCTULOSONIC ACID TRANSFERASE, MITOCHONDRIAL-RELATED"/>
    <property type="match status" value="1"/>
</dbReference>
<dbReference type="RefSeq" id="WP_130613612.1">
    <property type="nucleotide sequence ID" value="NZ_SGIU01000002.1"/>
</dbReference>
<dbReference type="InterPro" id="IPR039901">
    <property type="entry name" value="Kdotransferase"/>
</dbReference>
<dbReference type="PANTHER" id="PTHR42755">
    <property type="entry name" value="3-DEOXY-MANNO-OCTULOSONATE CYTIDYLYLTRANSFERASE"/>
    <property type="match status" value="1"/>
</dbReference>
<keyword evidence="8" id="KW-0472">Membrane</keyword>
<gene>
    <name evidence="10" type="ORF">EW142_10440</name>
</gene>
<dbReference type="GO" id="GO:0009244">
    <property type="term" value="P:lipopolysaccharide core region biosynthetic process"/>
    <property type="evidence" value="ECO:0007669"/>
    <property type="project" value="UniProtKB-UniRule"/>
</dbReference>